<reference evidence="2 3" key="1">
    <citation type="journal article" date="2012" name="Eukaryot. Cell">
        <title>Draft genome sequence of Wickerhamomyces ciferrii NRRL Y-1031 F-60-10.</title>
        <authorList>
            <person name="Schneider J."/>
            <person name="Andrea H."/>
            <person name="Blom J."/>
            <person name="Jaenicke S."/>
            <person name="Ruckert C."/>
            <person name="Schorsch C."/>
            <person name="Szczepanowski R."/>
            <person name="Farwick M."/>
            <person name="Goesmann A."/>
            <person name="Puhler A."/>
            <person name="Schaffer S."/>
            <person name="Tauch A."/>
            <person name="Kohler T."/>
            <person name="Brinkrolf K."/>
        </authorList>
    </citation>
    <scope>NUCLEOTIDE SEQUENCE [LARGE SCALE GENOMIC DNA]</scope>
    <source>
        <strain evidence="3">ATCC 14091 / BCRC 22168 / CBS 111 / JCM 3599 / NBRC 0793 / NRRL Y-1031 F-60-10</strain>
    </source>
</reference>
<dbReference type="InParanoid" id="K0KIU1"/>
<accession>K0KIU1</accession>
<feature type="compositionally biased region" description="Acidic residues" evidence="1">
    <location>
        <begin position="338"/>
        <end position="368"/>
    </location>
</feature>
<evidence type="ECO:0000313" key="3">
    <source>
        <dbReference type="Proteomes" id="UP000009328"/>
    </source>
</evidence>
<feature type="compositionally biased region" description="Low complexity" evidence="1">
    <location>
        <begin position="369"/>
        <end position="383"/>
    </location>
</feature>
<sequence>MTVVDDYVFTSATNHHDTASHSNTLHRRYPSVPTIKEIPNRNAFNPTYHKKHAFQSNRNTLIGEVGSIGKAPTIESTIISPTVTRKNSIIRQKKRHMISSKELKNKFFYPVNAPKRKKSRRGKFRNSFELNSSMNYINIDSSMSKDLCLNQQVKAYELPPKELIKLEPKLKETTKAITIDSKNNYIIYTPNPTAGKNSLISDPEQILDQELLKLGTPITFNKANTPILPEYEFERPYFNRYDTFPKEDPISYLHRTRSLPPKFNNKEGIEELWKLYLRRVISARIKWRLENLNKELKPGFNPRRKSASSSVDTSYFMSTLLKQNGKIPQTYKSSSSDDYFDDIESSDKDEDTDEGDDEINEPVTDEDINSINSNHDNNGNSYSPDENSAHRRTGNLSRVVYHSGDNSEYYRGSLESLLNEMRSIIE</sequence>
<organism evidence="2 3">
    <name type="scientific">Wickerhamomyces ciferrii (strain ATCC 14091 / BCRC 22168 / CBS 111 / JCM 3599 / NBRC 0793 / NRRL Y-1031 F-60-10)</name>
    <name type="common">Yeast</name>
    <name type="synonym">Pichia ciferrii</name>
    <dbReference type="NCBI Taxonomy" id="1206466"/>
    <lineage>
        <taxon>Eukaryota</taxon>
        <taxon>Fungi</taxon>
        <taxon>Dikarya</taxon>
        <taxon>Ascomycota</taxon>
        <taxon>Saccharomycotina</taxon>
        <taxon>Saccharomycetes</taxon>
        <taxon>Phaffomycetales</taxon>
        <taxon>Wickerhamomycetaceae</taxon>
        <taxon>Wickerhamomyces</taxon>
    </lineage>
</organism>
<evidence type="ECO:0000256" key="1">
    <source>
        <dbReference type="SAM" id="MobiDB-lite"/>
    </source>
</evidence>
<proteinExistence type="predicted"/>
<feature type="region of interest" description="Disordered" evidence="1">
    <location>
        <begin position="327"/>
        <end position="391"/>
    </location>
</feature>
<protein>
    <submittedName>
        <fullName evidence="2">Uncharacterized protein</fullName>
    </submittedName>
</protein>
<comment type="caution">
    <text evidence="2">The sequence shown here is derived from an EMBL/GenBank/DDBJ whole genome shotgun (WGS) entry which is preliminary data.</text>
</comment>
<dbReference type="HOGENOM" id="CLU_644368_0_0_1"/>
<name>K0KIU1_WICCF</name>
<gene>
    <name evidence="2" type="ORF">BN7_600</name>
</gene>
<dbReference type="Proteomes" id="UP000009328">
    <property type="component" value="Unassembled WGS sequence"/>
</dbReference>
<keyword evidence="3" id="KW-1185">Reference proteome</keyword>
<dbReference type="EMBL" id="CAIF01000011">
    <property type="protein sequence ID" value="CCH41063.1"/>
    <property type="molecule type" value="Genomic_DNA"/>
</dbReference>
<evidence type="ECO:0000313" key="2">
    <source>
        <dbReference type="EMBL" id="CCH41063.1"/>
    </source>
</evidence>
<dbReference type="AlphaFoldDB" id="K0KIU1"/>